<sequence>MSLYRFWRERALCTVIVSVDPEARVPVVLVGVRDEFVARQWMSPARHWPDHPGLIGGRDLRAGGTWLAVDPASRRVAALLNGQGIAAPEDVRRSRGDLPLRAAAAGELPRLDLTSYDPFHLVVGGIDGVRLWSWNGERVSEEKLPAGVHMIVNCGWEQCKDNPRVSWFRPRFAAAARPARMGSGSLTRFWGEWLPLASGDGLALDDPRALVFRATTEDGQIFGSLSITLIALADEGVRYDFCPVPGDPSSWHQVETGDRPHPMKRGRYVG</sequence>
<accession>A0ABV3GG14</accession>
<protein>
    <submittedName>
        <fullName evidence="2">NRDE family protein</fullName>
    </submittedName>
</protein>
<evidence type="ECO:0000313" key="3">
    <source>
        <dbReference type="Proteomes" id="UP001551675"/>
    </source>
</evidence>
<proteinExistence type="predicted"/>
<reference evidence="2 3" key="1">
    <citation type="submission" date="2024-06" db="EMBL/GenBank/DDBJ databases">
        <title>The Natural Products Discovery Center: Release of the First 8490 Sequenced Strains for Exploring Actinobacteria Biosynthetic Diversity.</title>
        <authorList>
            <person name="Kalkreuter E."/>
            <person name="Kautsar S.A."/>
            <person name="Yang D."/>
            <person name="Bader C.D."/>
            <person name="Teijaro C.N."/>
            <person name="Fluegel L."/>
            <person name="Davis C.M."/>
            <person name="Simpson J.R."/>
            <person name="Lauterbach L."/>
            <person name="Steele A.D."/>
            <person name="Gui C."/>
            <person name="Meng S."/>
            <person name="Li G."/>
            <person name="Viehrig K."/>
            <person name="Ye F."/>
            <person name="Su P."/>
            <person name="Kiefer A.F."/>
            <person name="Nichols A."/>
            <person name="Cepeda A.J."/>
            <person name="Yan W."/>
            <person name="Fan B."/>
            <person name="Jiang Y."/>
            <person name="Adhikari A."/>
            <person name="Zheng C.-J."/>
            <person name="Schuster L."/>
            <person name="Cowan T.M."/>
            <person name="Smanski M.J."/>
            <person name="Chevrette M.G."/>
            <person name="De Carvalho L.P.S."/>
            <person name="Shen B."/>
        </authorList>
    </citation>
    <scope>NUCLEOTIDE SEQUENCE [LARGE SCALE GENOMIC DNA]</scope>
    <source>
        <strain evidence="2 3">NPDC050100</strain>
    </source>
</reference>
<dbReference type="InterPro" id="IPR008551">
    <property type="entry name" value="TANGO2"/>
</dbReference>
<dbReference type="Pfam" id="PF05742">
    <property type="entry name" value="TANGO2"/>
    <property type="match status" value="1"/>
</dbReference>
<gene>
    <name evidence="2" type="ORF">AB0I59_18175</name>
</gene>
<organism evidence="2 3">
    <name type="scientific">Microtetraspora glauca</name>
    <dbReference type="NCBI Taxonomy" id="1996"/>
    <lineage>
        <taxon>Bacteria</taxon>
        <taxon>Bacillati</taxon>
        <taxon>Actinomycetota</taxon>
        <taxon>Actinomycetes</taxon>
        <taxon>Streptosporangiales</taxon>
        <taxon>Streptosporangiaceae</taxon>
        <taxon>Microtetraspora</taxon>
    </lineage>
</organism>
<evidence type="ECO:0000256" key="1">
    <source>
        <dbReference type="SAM" id="MobiDB-lite"/>
    </source>
</evidence>
<dbReference type="RefSeq" id="WP_358134066.1">
    <property type="nucleotide sequence ID" value="NZ_JBFALK010000009.1"/>
</dbReference>
<dbReference type="Proteomes" id="UP001551675">
    <property type="component" value="Unassembled WGS sequence"/>
</dbReference>
<comment type="caution">
    <text evidence="2">The sequence shown here is derived from an EMBL/GenBank/DDBJ whole genome shotgun (WGS) entry which is preliminary data.</text>
</comment>
<keyword evidence="3" id="KW-1185">Reference proteome</keyword>
<evidence type="ECO:0000313" key="2">
    <source>
        <dbReference type="EMBL" id="MEV0970566.1"/>
    </source>
</evidence>
<feature type="region of interest" description="Disordered" evidence="1">
    <location>
        <begin position="250"/>
        <end position="270"/>
    </location>
</feature>
<dbReference type="EMBL" id="JBFALK010000009">
    <property type="protein sequence ID" value="MEV0970566.1"/>
    <property type="molecule type" value="Genomic_DNA"/>
</dbReference>
<dbReference type="PANTHER" id="PTHR17985">
    <property type="entry name" value="SER/THR-RICH PROTEIN T10 IN DGCR REGION"/>
    <property type="match status" value="1"/>
</dbReference>
<dbReference type="PANTHER" id="PTHR17985:SF8">
    <property type="entry name" value="TRANSPORT AND GOLGI ORGANIZATION PROTEIN 2 HOMOLOG"/>
    <property type="match status" value="1"/>
</dbReference>
<name>A0ABV3GG14_MICGL</name>